<dbReference type="InterPro" id="IPR019734">
    <property type="entry name" value="TPR_rpt"/>
</dbReference>
<feature type="repeat" description="TPR" evidence="1">
    <location>
        <begin position="509"/>
        <end position="542"/>
    </location>
</feature>
<dbReference type="PANTHER" id="PTHR12558:SF33">
    <property type="entry name" value="BLL7664 PROTEIN"/>
    <property type="match status" value="1"/>
</dbReference>
<feature type="repeat" description="TPR" evidence="1">
    <location>
        <begin position="646"/>
        <end position="679"/>
    </location>
</feature>
<dbReference type="OrthoDB" id="7637125at2"/>
<dbReference type="RefSeq" id="WP_096360705.1">
    <property type="nucleotide sequence ID" value="NZ_AP014879.1"/>
</dbReference>
<dbReference type="Pfam" id="PF13181">
    <property type="entry name" value="TPR_8"/>
    <property type="match status" value="3"/>
</dbReference>
<feature type="repeat" description="TPR" evidence="1">
    <location>
        <begin position="64"/>
        <end position="97"/>
    </location>
</feature>
<protein>
    <submittedName>
        <fullName evidence="3">Uncharacterized protein</fullName>
    </submittedName>
</protein>
<evidence type="ECO:0000256" key="2">
    <source>
        <dbReference type="SAM" id="MobiDB-lite"/>
    </source>
</evidence>
<feature type="repeat" description="TPR" evidence="1">
    <location>
        <begin position="716"/>
        <end position="749"/>
    </location>
</feature>
<dbReference type="PROSITE" id="PS50293">
    <property type="entry name" value="TPR_REGION"/>
    <property type="match status" value="1"/>
</dbReference>
<feature type="repeat" description="TPR" evidence="1">
    <location>
        <begin position="98"/>
        <end position="131"/>
    </location>
</feature>
<dbReference type="Proteomes" id="UP000243180">
    <property type="component" value="Chromosome"/>
</dbReference>
<keyword evidence="4" id="KW-1185">Reference proteome</keyword>
<reference evidence="3 4" key="1">
    <citation type="submission" date="2015-05" db="EMBL/GenBank/DDBJ databases">
        <title>Complete genome sequence of a sulfur-oxidizing gammaproteobacterium strain HA5.</title>
        <authorList>
            <person name="Miura A."/>
            <person name="Kojima H."/>
            <person name="Fukui M."/>
        </authorList>
    </citation>
    <scope>NUCLEOTIDE SEQUENCE [LARGE SCALE GENOMIC DNA]</scope>
    <source>
        <strain evidence="3 4">HA5</strain>
    </source>
</reference>
<keyword evidence="1" id="KW-0802">TPR repeat</keyword>
<evidence type="ECO:0000313" key="4">
    <source>
        <dbReference type="Proteomes" id="UP000243180"/>
    </source>
</evidence>
<gene>
    <name evidence="3" type="ORF">SCL_1595</name>
</gene>
<evidence type="ECO:0000313" key="3">
    <source>
        <dbReference type="EMBL" id="BAV33900.1"/>
    </source>
</evidence>
<organism evidence="3 4">
    <name type="scientific">Sulfuricaulis limicola</name>
    <dbReference type="NCBI Taxonomy" id="1620215"/>
    <lineage>
        <taxon>Bacteria</taxon>
        <taxon>Pseudomonadati</taxon>
        <taxon>Pseudomonadota</taxon>
        <taxon>Gammaproteobacteria</taxon>
        <taxon>Acidiferrobacterales</taxon>
        <taxon>Acidiferrobacteraceae</taxon>
        <taxon>Sulfuricaulis</taxon>
    </lineage>
</organism>
<sequence>MVHRTIIIKTIALALVALVISGCGGAEQRKARYLEKGKAYMEAQNYDKAKIEIKNALQIDPKFAEAYYLLGLLEEKKQNWQQAFGSYAKAVELNPEHLKARVRLGLMYLLSGNADKALEMADYVLAKQPDNSVCQALKILVMAQKGDTKSAFQKADELLATKSTEDDVIDLLSVFYMKQGKPDMAVKVLEKGIAASPKNVSFRVALAGIYFSKKDSAKAEELLQEIIRIEPDKLPHRVSLANFYSQLGQADKAEATLRNAVEADPADMDRHLLLANYFVGRNDFPKAETVLLAAIKANPDGLKLQFGLASLYERNGALDKAEDAYRAIIKADGTKQETLAAKTRLANLLFARSRLDESERLMSEVLEENQQDNEALLLKAKLSLAKGNAQDAITSLRIVEKDQPKSIEVLTLLASAHMLNEAPELAKESLLKAVELNPGNPKVRLGMAQFYVKAKDYASAQKWIDEALKVSPKDIDALQAKVEVHAAKRDLKGLQAAIAKIKEIYPDDSRGYYQMGQFYLAQKKYDAAILEFDQALKKSGVDVLQPLSGIVNAYMAQGKPERAVSRLEAIIEKTPDHRFVHELLAEVHIARKQYPEAEKALRQAIKANPKWNVPYRNLANLKFMLGDMPAAEEVYRQGLQAIPDDAMLLLHKAEFHERTRNFKEAIAAYERILSKNPNVHVAANNLAALLVDHQGDAESLKKARTLVEHFDTSSQPAFRDTLGWVYYKSGDLEKAVSILQNVVKQAPNVSVFRYHLGMAYYKQGNLAEAKAELAKASTGKDDFAGKDEARETLKKIP</sequence>
<dbReference type="InterPro" id="IPR011990">
    <property type="entry name" value="TPR-like_helical_dom_sf"/>
</dbReference>
<feature type="region of interest" description="Disordered" evidence="2">
    <location>
        <begin position="777"/>
        <end position="797"/>
    </location>
</feature>
<proteinExistence type="predicted"/>
<dbReference type="EMBL" id="AP014879">
    <property type="protein sequence ID" value="BAV33900.1"/>
    <property type="molecule type" value="Genomic_DNA"/>
</dbReference>
<dbReference type="Gene3D" id="1.25.40.10">
    <property type="entry name" value="Tetratricopeptide repeat domain"/>
    <property type="match status" value="4"/>
</dbReference>
<dbReference type="Pfam" id="PF14559">
    <property type="entry name" value="TPR_19"/>
    <property type="match status" value="6"/>
</dbReference>
<feature type="repeat" description="TPR" evidence="1">
    <location>
        <begin position="441"/>
        <end position="474"/>
    </location>
</feature>
<dbReference type="SMART" id="SM00028">
    <property type="entry name" value="TPR"/>
    <property type="match status" value="18"/>
</dbReference>
<dbReference type="PROSITE" id="PS50005">
    <property type="entry name" value="TPR"/>
    <property type="match status" value="7"/>
</dbReference>
<dbReference type="Pfam" id="PF13432">
    <property type="entry name" value="TPR_16"/>
    <property type="match status" value="1"/>
</dbReference>
<feature type="repeat" description="TPR" evidence="1">
    <location>
        <begin position="30"/>
        <end position="63"/>
    </location>
</feature>
<dbReference type="AlphaFoldDB" id="A0A1B4XGF7"/>
<evidence type="ECO:0000256" key="1">
    <source>
        <dbReference type="PROSITE-ProRule" id="PRU00339"/>
    </source>
</evidence>
<name>A0A1B4XGF7_9GAMM</name>
<dbReference type="PROSITE" id="PS51257">
    <property type="entry name" value="PROKAR_LIPOPROTEIN"/>
    <property type="match status" value="1"/>
</dbReference>
<dbReference type="PANTHER" id="PTHR12558">
    <property type="entry name" value="CELL DIVISION CYCLE 16,23,27"/>
    <property type="match status" value="1"/>
</dbReference>
<dbReference type="KEGG" id="slim:SCL_1595"/>
<dbReference type="InParanoid" id="A0A1B4XGF7"/>
<accession>A0A1B4XGF7</accession>
<dbReference type="SUPFAM" id="SSF48452">
    <property type="entry name" value="TPR-like"/>
    <property type="match status" value="3"/>
</dbReference>